<comment type="caution">
    <text evidence="1">The sequence shown here is derived from an EMBL/GenBank/DDBJ whole genome shotgun (WGS) entry which is preliminary data.</text>
</comment>
<evidence type="ECO:0000313" key="1">
    <source>
        <dbReference type="EMBL" id="KAG8063260.1"/>
    </source>
</evidence>
<accession>A0A8J5RTZ0</accession>
<reference evidence="1" key="1">
    <citation type="journal article" date="2021" name="bioRxiv">
        <title>Whole Genome Assembly and Annotation of Northern Wild Rice, Zizania palustris L., Supports a Whole Genome Duplication in the Zizania Genus.</title>
        <authorList>
            <person name="Haas M."/>
            <person name="Kono T."/>
            <person name="Macchietto M."/>
            <person name="Millas R."/>
            <person name="McGilp L."/>
            <person name="Shao M."/>
            <person name="Duquette J."/>
            <person name="Hirsch C.N."/>
            <person name="Kimball J."/>
        </authorList>
    </citation>
    <scope>NUCLEOTIDE SEQUENCE</scope>
    <source>
        <tissue evidence="1">Fresh leaf tissue</tissue>
    </source>
</reference>
<protein>
    <submittedName>
        <fullName evidence="1">Uncharacterized protein</fullName>
    </submittedName>
</protein>
<proteinExistence type="predicted"/>
<evidence type="ECO:0000313" key="2">
    <source>
        <dbReference type="Proteomes" id="UP000729402"/>
    </source>
</evidence>
<organism evidence="1 2">
    <name type="scientific">Zizania palustris</name>
    <name type="common">Northern wild rice</name>
    <dbReference type="NCBI Taxonomy" id="103762"/>
    <lineage>
        <taxon>Eukaryota</taxon>
        <taxon>Viridiplantae</taxon>
        <taxon>Streptophyta</taxon>
        <taxon>Embryophyta</taxon>
        <taxon>Tracheophyta</taxon>
        <taxon>Spermatophyta</taxon>
        <taxon>Magnoliopsida</taxon>
        <taxon>Liliopsida</taxon>
        <taxon>Poales</taxon>
        <taxon>Poaceae</taxon>
        <taxon>BOP clade</taxon>
        <taxon>Oryzoideae</taxon>
        <taxon>Oryzeae</taxon>
        <taxon>Zizaniinae</taxon>
        <taxon>Zizania</taxon>
    </lineage>
</organism>
<name>A0A8J5RTZ0_ZIZPA</name>
<dbReference type="Proteomes" id="UP000729402">
    <property type="component" value="Unassembled WGS sequence"/>
</dbReference>
<gene>
    <name evidence="1" type="ORF">GUJ93_ZPchr0003g17877</name>
</gene>
<dbReference type="AlphaFoldDB" id="A0A8J5RTZ0"/>
<reference evidence="1" key="2">
    <citation type="submission" date="2021-02" db="EMBL/GenBank/DDBJ databases">
        <authorList>
            <person name="Kimball J.A."/>
            <person name="Haas M.W."/>
            <person name="Macchietto M."/>
            <person name="Kono T."/>
            <person name="Duquette J."/>
            <person name="Shao M."/>
        </authorList>
    </citation>
    <scope>NUCLEOTIDE SEQUENCE</scope>
    <source>
        <tissue evidence="1">Fresh leaf tissue</tissue>
    </source>
</reference>
<dbReference type="EMBL" id="JAAALK010000286">
    <property type="protein sequence ID" value="KAG8063260.1"/>
    <property type="molecule type" value="Genomic_DNA"/>
</dbReference>
<sequence length="86" mass="9538">MQTILAPLVGLCGVTGMGHVGLAGQKRRTAAACFSKGGWMVPRRLSPRRKSRAPLPDMHAYVYDKSSWPAILRKSAYQTFLRRGNH</sequence>
<keyword evidence="2" id="KW-1185">Reference proteome</keyword>